<gene>
    <name evidence="6" type="ORF">Achr_14770</name>
</gene>
<dbReference type="GO" id="GO:0004519">
    <property type="term" value="F:endonuclease activity"/>
    <property type="evidence" value="ECO:0007669"/>
    <property type="project" value="UniProtKB-KW"/>
</dbReference>
<name>A0A0C4WRI2_9GAMM</name>
<protein>
    <submittedName>
        <fullName evidence="6">Micrococcal nuclease protein (SNase-like)</fullName>
    </submittedName>
</protein>
<evidence type="ECO:0000256" key="1">
    <source>
        <dbReference type="ARBA" id="ARBA00022722"/>
    </source>
</evidence>
<feature type="signal peptide" evidence="4">
    <location>
        <begin position="1"/>
        <end position="23"/>
    </location>
</feature>
<dbReference type="Proteomes" id="UP000068210">
    <property type="component" value="Chromosome"/>
</dbReference>
<keyword evidence="2" id="KW-0255">Endonuclease</keyword>
<dbReference type="GO" id="GO:0016787">
    <property type="term" value="F:hydrolase activity"/>
    <property type="evidence" value="ECO:0007669"/>
    <property type="project" value="UniProtKB-KW"/>
</dbReference>
<dbReference type="InterPro" id="IPR035437">
    <property type="entry name" value="SNase_OB-fold_sf"/>
</dbReference>
<dbReference type="STRING" id="1328314.Achr_14770"/>
<feature type="domain" description="TNase-like" evidence="5">
    <location>
        <begin position="24"/>
        <end position="145"/>
    </location>
</feature>
<dbReference type="SMART" id="SM00318">
    <property type="entry name" value="SNc"/>
    <property type="match status" value="1"/>
</dbReference>
<dbReference type="EMBL" id="CP010415">
    <property type="protein sequence ID" value="AJE20942.1"/>
    <property type="molecule type" value="Genomic_DNA"/>
</dbReference>
<dbReference type="PANTHER" id="PTHR12302">
    <property type="entry name" value="EBNA2 BINDING PROTEIN P100"/>
    <property type="match status" value="1"/>
</dbReference>
<evidence type="ECO:0000256" key="4">
    <source>
        <dbReference type="SAM" id="SignalP"/>
    </source>
</evidence>
<accession>A0A0C4WRI2</accession>
<dbReference type="SUPFAM" id="SSF50199">
    <property type="entry name" value="Staphylococcal nuclease"/>
    <property type="match status" value="1"/>
</dbReference>
<reference evidence="6 7" key="1">
    <citation type="journal article" date="2015" name="PLoS ONE">
        <title>Azotobacter Genomes: The Genome of Azotobacter chroococcum NCIMB 8003 (ATCC 4412).</title>
        <authorList>
            <person name="Robson R.L."/>
            <person name="Jones R."/>
            <person name="Robson R.M."/>
            <person name="Schwartz A."/>
            <person name="Richardson T.H."/>
        </authorList>
    </citation>
    <scope>NUCLEOTIDE SEQUENCE [LARGE SCALE GENOMIC DNA]</scope>
    <source>
        <strain evidence="6 7">NCIMB 8003</strain>
    </source>
</reference>
<dbReference type="HOGENOM" id="CLU_046484_7_3_6"/>
<dbReference type="Gene3D" id="2.40.50.90">
    <property type="match status" value="1"/>
</dbReference>
<dbReference type="InterPro" id="IPR016071">
    <property type="entry name" value="Staphylococal_nuclease_OB-fold"/>
</dbReference>
<feature type="chain" id="PRO_5002173393" evidence="4">
    <location>
        <begin position="24"/>
        <end position="167"/>
    </location>
</feature>
<dbReference type="AlphaFoldDB" id="A0A0C4WRI2"/>
<proteinExistence type="predicted"/>
<evidence type="ECO:0000256" key="2">
    <source>
        <dbReference type="ARBA" id="ARBA00022759"/>
    </source>
</evidence>
<evidence type="ECO:0000313" key="7">
    <source>
        <dbReference type="Proteomes" id="UP000068210"/>
    </source>
</evidence>
<dbReference type="KEGG" id="acx:Achr_14770"/>
<keyword evidence="4" id="KW-0732">Signal</keyword>
<evidence type="ECO:0000313" key="6">
    <source>
        <dbReference type="EMBL" id="AJE20942.1"/>
    </source>
</evidence>
<dbReference type="PROSITE" id="PS50830">
    <property type="entry name" value="TNASE_3"/>
    <property type="match status" value="1"/>
</dbReference>
<dbReference type="Pfam" id="PF00565">
    <property type="entry name" value="SNase"/>
    <property type="match status" value="1"/>
</dbReference>
<keyword evidence="3" id="KW-0378">Hydrolase</keyword>
<evidence type="ECO:0000256" key="3">
    <source>
        <dbReference type="ARBA" id="ARBA00022801"/>
    </source>
</evidence>
<keyword evidence="1" id="KW-0540">Nuclease</keyword>
<sequence>MNLSSAVGACGAIALLFTTSLHAAEPTCRVIRVQDGDSLTCLSPSKQRIEVRLADLDAPESAQPYGQLAQLQLFRLVYNKEIRLEVVKQTRYGLKVARVYLGDLYVNDAMVRQGSAWAYDEDKGDSRLPALEAEARSLQRGLWGLPQAEIVPPWQWRSERSSRLSSR</sequence>
<dbReference type="PANTHER" id="PTHR12302:SF3">
    <property type="entry name" value="SERINE_THREONINE-PROTEIN KINASE 31"/>
    <property type="match status" value="1"/>
</dbReference>
<organism evidence="6 7">
    <name type="scientific">Azotobacter chroococcum NCIMB 8003</name>
    <dbReference type="NCBI Taxonomy" id="1328314"/>
    <lineage>
        <taxon>Bacteria</taxon>
        <taxon>Pseudomonadati</taxon>
        <taxon>Pseudomonadota</taxon>
        <taxon>Gammaproteobacteria</taxon>
        <taxon>Pseudomonadales</taxon>
        <taxon>Pseudomonadaceae</taxon>
        <taxon>Azotobacter</taxon>
    </lineage>
</organism>
<evidence type="ECO:0000259" key="5">
    <source>
        <dbReference type="PROSITE" id="PS50830"/>
    </source>
</evidence>
<keyword evidence="7" id="KW-1185">Reference proteome</keyword>